<protein>
    <submittedName>
        <fullName evidence="1">Uncharacterized protein</fullName>
    </submittedName>
</protein>
<dbReference type="Proteomes" id="UP000475325">
    <property type="component" value="Unassembled WGS sequence"/>
</dbReference>
<dbReference type="EMBL" id="WIQZ01000031">
    <property type="protein sequence ID" value="KAF3135789.1"/>
    <property type="molecule type" value="Genomic_DNA"/>
</dbReference>
<dbReference type="EMBL" id="WIQW01000009">
    <property type="protein sequence ID" value="KAF3107994.1"/>
    <property type="molecule type" value="Genomic_DNA"/>
</dbReference>
<evidence type="ECO:0000313" key="2">
    <source>
        <dbReference type="EMBL" id="KAF3135789.1"/>
    </source>
</evidence>
<proteinExistence type="predicted"/>
<dbReference type="Proteomes" id="UP000480548">
    <property type="component" value="Unassembled WGS sequence"/>
</dbReference>
<evidence type="ECO:0000313" key="4">
    <source>
        <dbReference type="Proteomes" id="UP000480548"/>
    </source>
</evidence>
<dbReference type="AlphaFoldDB" id="A0A7C8NHV1"/>
<organism evidence="1 3">
    <name type="scientific">Orbilia oligospora</name>
    <name type="common">Nematode-trapping fungus</name>
    <name type="synonym">Arthrobotrys oligospora</name>
    <dbReference type="NCBI Taxonomy" id="2813651"/>
    <lineage>
        <taxon>Eukaryota</taxon>
        <taxon>Fungi</taxon>
        <taxon>Dikarya</taxon>
        <taxon>Ascomycota</taxon>
        <taxon>Pezizomycotina</taxon>
        <taxon>Orbiliomycetes</taxon>
        <taxon>Orbiliales</taxon>
        <taxon>Orbiliaceae</taxon>
        <taxon>Orbilia</taxon>
    </lineage>
</organism>
<name>A0A7C8NHV1_ORBOL</name>
<reference evidence="3 4" key="1">
    <citation type="submission" date="2019-06" db="EMBL/GenBank/DDBJ databases">
        <authorList>
            <person name="Palmer J.M."/>
        </authorList>
    </citation>
    <scope>NUCLEOTIDE SEQUENCE [LARGE SCALE GENOMIC DNA]</scope>
    <source>
        <strain evidence="1 3">TWF102</strain>
        <strain evidence="2 4">TWF703</strain>
    </source>
</reference>
<accession>A0A7C8NHV1</accession>
<comment type="caution">
    <text evidence="1">The sequence shown here is derived from an EMBL/GenBank/DDBJ whole genome shotgun (WGS) entry which is preliminary data.</text>
</comment>
<evidence type="ECO:0000313" key="1">
    <source>
        <dbReference type="EMBL" id="KAF3107994.1"/>
    </source>
</evidence>
<gene>
    <name evidence="1" type="ORF">TWF102_011480</name>
    <name evidence="2" type="ORF">TWF703_005884</name>
</gene>
<evidence type="ECO:0000313" key="3">
    <source>
        <dbReference type="Proteomes" id="UP000475325"/>
    </source>
</evidence>
<sequence>MTRNGELAGCQMCLAQAACSDTYRAMIFWKWVCASCLYYYFRGSTAHVTIKNPHNRFNPNLVISHTARCSPILSKAPVDRFKQYLLSDIDRVIQEQLDSARKPNTPHQRFCTSVPFLIEFLCQMYARPLFKGFHGFWSVEEFQRSLERTAHILQDRPPRSPRRPFVLEKGEEKRPGSVLLIIAAEAYSAMEELTPALLTKNMESDKRI</sequence>